<dbReference type="GO" id="GO:0007097">
    <property type="term" value="P:nuclear migration"/>
    <property type="evidence" value="ECO:0007669"/>
    <property type="project" value="TreeGrafter"/>
</dbReference>
<protein>
    <submittedName>
        <fullName evidence="10">Lamin Dm0</fullName>
    </submittedName>
</protein>
<dbReference type="InterPro" id="IPR018039">
    <property type="entry name" value="IF_conserved"/>
</dbReference>
<comment type="similarity">
    <text evidence="5">Belongs to the intermediate filament family.</text>
</comment>
<dbReference type="GO" id="GO:0051664">
    <property type="term" value="P:nuclear pore localization"/>
    <property type="evidence" value="ECO:0007669"/>
    <property type="project" value="TreeGrafter"/>
</dbReference>
<evidence type="ECO:0000256" key="6">
    <source>
        <dbReference type="SAM" id="Coils"/>
    </source>
</evidence>
<feature type="domain" description="IF rod" evidence="9">
    <location>
        <begin position="46"/>
        <end position="402"/>
    </location>
</feature>
<reference evidence="10" key="1">
    <citation type="submission" date="2020-08" db="EMBL/GenBank/DDBJ databases">
        <title>Multicomponent nature underlies the extraordinary mechanical properties of spider dragline silk.</title>
        <authorList>
            <person name="Kono N."/>
            <person name="Nakamura H."/>
            <person name="Mori M."/>
            <person name="Yoshida Y."/>
            <person name="Ohtoshi R."/>
            <person name="Malay A.D."/>
            <person name="Moran D.A.P."/>
            <person name="Tomita M."/>
            <person name="Numata K."/>
            <person name="Arakawa K."/>
        </authorList>
    </citation>
    <scope>NUCLEOTIDE SEQUENCE</scope>
</reference>
<dbReference type="AlphaFoldDB" id="A0A8X6QMD6"/>
<dbReference type="PANTHER" id="PTHR45721:SF11">
    <property type="entry name" value="LAMIN DM0-RELATED"/>
    <property type="match status" value="1"/>
</dbReference>
<evidence type="ECO:0000256" key="7">
    <source>
        <dbReference type="SAM" id="MobiDB-lite"/>
    </source>
</evidence>
<feature type="coiled-coil region" evidence="6">
    <location>
        <begin position="107"/>
        <end position="225"/>
    </location>
</feature>
<evidence type="ECO:0000256" key="4">
    <source>
        <dbReference type="ARBA" id="ARBA00024186"/>
    </source>
</evidence>
<dbReference type="InterPro" id="IPR039008">
    <property type="entry name" value="IF_rod_dom"/>
</dbReference>
<evidence type="ECO:0000256" key="1">
    <source>
        <dbReference type="ARBA" id="ARBA00022754"/>
    </source>
</evidence>
<dbReference type="GO" id="GO:0030833">
    <property type="term" value="P:regulation of actin filament polymerization"/>
    <property type="evidence" value="ECO:0007669"/>
    <property type="project" value="UniProtKB-ARBA"/>
</dbReference>
<dbReference type="Gene3D" id="1.20.5.1160">
    <property type="entry name" value="Vasodilator-stimulated phosphoprotein"/>
    <property type="match status" value="2"/>
</dbReference>
<sequence length="566" mass="65053">MATTKMSRRTLNISHEARSPSPQVSTSTSDRRRSNLSPTRITRIQEKAELQNLNDRLATYIDTVRNLEIENSRLSTLIRTTQETTTKEVTNVKNCYEKELSEVRKVLDITAKEKAKLQLEVDKWKSEADDLRIKLMKKEKELTNAEKQAKTSDLLNQDLQKRISHLSAENRRLENQLRDALAENDDFGKQLAALKRKLDDETLARVDLENRLQSAKEELAFKETVYQREITETRHMKETEISELNNQLAENYEQKLADTLSELREQYETQLRMNKDEVETIYETKIADLQKKLDRNADFSASYRDELRTLKSKVDSLSSKNTNLESTNISLLNRIKDLEKMLEQEREWHNDALQAKEDELRTLRAEMEQQLTEYRELLDIKVALDMEIAAYRKLLEGEEIRLNISPTSSRASSPQPSRSTPMRSHKRRRILTDSERTSSGIQTSAKASGDMEVSDHDMQGKYVKIHNKGKQEISLGSWQLVQKGEGAEVTYKFPRATVIKPNATITVWSSNSGISASPPQTLVMKNQSWCSSSSLLTTLLNNNGDETASRESLKVSESSEIHHMEE</sequence>
<dbReference type="Pfam" id="PF00038">
    <property type="entry name" value="Filament"/>
    <property type="match status" value="1"/>
</dbReference>
<dbReference type="PROSITE" id="PS51842">
    <property type="entry name" value="IF_ROD_2"/>
    <property type="match status" value="1"/>
</dbReference>
<dbReference type="GO" id="GO:0090435">
    <property type="term" value="P:protein localization to nuclear envelope"/>
    <property type="evidence" value="ECO:0007669"/>
    <property type="project" value="TreeGrafter"/>
</dbReference>
<dbReference type="GO" id="GO:0005638">
    <property type="term" value="C:lamin filament"/>
    <property type="evidence" value="ECO:0007669"/>
    <property type="project" value="UniProtKB-ARBA"/>
</dbReference>
<evidence type="ECO:0000313" key="10">
    <source>
        <dbReference type="EMBL" id="GFU26662.1"/>
    </source>
</evidence>
<comment type="caution">
    <text evidence="10">The sequence shown here is derived from an EMBL/GenBank/DDBJ whole genome shotgun (WGS) entry which is preliminary data.</text>
</comment>
<feature type="compositionally biased region" description="Polar residues" evidence="7">
    <location>
        <begin position="1"/>
        <end position="13"/>
    </location>
</feature>
<dbReference type="GO" id="GO:0005200">
    <property type="term" value="F:structural constituent of cytoskeleton"/>
    <property type="evidence" value="ECO:0007669"/>
    <property type="project" value="TreeGrafter"/>
</dbReference>
<organism evidence="10 11">
    <name type="scientific">Nephila pilipes</name>
    <name type="common">Giant wood spider</name>
    <name type="synonym">Nephila maculata</name>
    <dbReference type="NCBI Taxonomy" id="299642"/>
    <lineage>
        <taxon>Eukaryota</taxon>
        <taxon>Metazoa</taxon>
        <taxon>Ecdysozoa</taxon>
        <taxon>Arthropoda</taxon>
        <taxon>Chelicerata</taxon>
        <taxon>Arachnida</taxon>
        <taxon>Araneae</taxon>
        <taxon>Araneomorphae</taxon>
        <taxon>Entelegynae</taxon>
        <taxon>Araneoidea</taxon>
        <taxon>Nephilidae</taxon>
        <taxon>Nephila</taxon>
    </lineage>
</organism>
<dbReference type="Gene3D" id="1.20.5.170">
    <property type="match status" value="1"/>
</dbReference>
<evidence type="ECO:0000313" key="11">
    <source>
        <dbReference type="Proteomes" id="UP000887013"/>
    </source>
</evidence>
<name>A0A8X6QMD6_NEPPI</name>
<dbReference type="EMBL" id="BMAW01032666">
    <property type="protein sequence ID" value="GFU26662.1"/>
    <property type="molecule type" value="Genomic_DNA"/>
</dbReference>
<dbReference type="Proteomes" id="UP000887013">
    <property type="component" value="Unassembled WGS sequence"/>
</dbReference>
<dbReference type="InterPro" id="IPR001322">
    <property type="entry name" value="Lamin_tail_dom"/>
</dbReference>
<dbReference type="GO" id="GO:0031507">
    <property type="term" value="P:heterochromatin formation"/>
    <property type="evidence" value="ECO:0007669"/>
    <property type="project" value="UniProtKB-ARBA"/>
</dbReference>
<keyword evidence="3" id="KW-0539">Nucleus</keyword>
<dbReference type="SUPFAM" id="SSF74853">
    <property type="entry name" value="Lamin A/C globular tail domain"/>
    <property type="match status" value="1"/>
</dbReference>
<dbReference type="PROSITE" id="PS51841">
    <property type="entry name" value="LTD"/>
    <property type="match status" value="1"/>
</dbReference>
<feature type="region of interest" description="Disordered" evidence="7">
    <location>
        <begin position="405"/>
        <end position="454"/>
    </location>
</feature>
<dbReference type="InterPro" id="IPR036415">
    <property type="entry name" value="Lamin_tail_dom_sf"/>
</dbReference>
<dbReference type="SUPFAM" id="SSF64593">
    <property type="entry name" value="Intermediate filament protein, coiled coil region"/>
    <property type="match status" value="2"/>
</dbReference>
<accession>A0A8X6QMD6</accession>
<keyword evidence="2 6" id="KW-0175">Coiled coil</keyword>
<dbReference type="OrthoDB" id="102442at2759"/>
<dbReference type="SMART" id="SM01391">
    <property type="entry name" value="Filament"/>
    <property type="match status" value="1"/>
</dbReference>
<evidence type="ECO:0000256" key="5">
    <source>
        <dbReference type="RuleBase" id="RU000685"/>
    </source>
</evidence>
<dbReference type="Pfam" id="PF00932">
    <property type="entry name" value="LTD"/>
    <property type="match status" value="1"/>
</dbReference>
<dbReference type="GO" id="GO:0006998">
    <property type="term" value="P:nuclear envelope organization"/>
    <property type="evidence" value="ECO:0007669"/>
    <property type="project" value="TreeGrafter"/>
</dbReference>
<keyword evidence="1 5" id="KW-0403">Intermediate filament</keyword>
<feature type="compositionally biased region" description="Polar residues" evidence="7">
    <location>
        <begin position="437"/>
        <end position="446"/>
    </location>
</feature>
<gene>
    <name evidence="10" type="primary">Lam</name>
    <name evidence="10" type="ORF">NPIL_628831</name>
</gene>
<feature type="compositionally biased region" description="Low complexity" evidence="7">
    <location>
        <begin position="405"/>
        <end position="421"/>
    </location>
</feature>
<dbReference type="PROSITE" id="PS00226">
    <property type="entry name" value="IF_ROD_1"/>
    <property type="match status" value="1"/>
</dbReference>
<evidence type="ECO:0000259" key="8">
    <source>
        <dbReference type="PROSITE" id="PS51841"/>
    </source>
</evidence>
<evidence type="ECO:0000256" key="3">
    <source>
        <dbReference type="ARBA" id="ARBA00023242"/>
    </source>
</evidence>
<feature type="compositionally biased region" description="Basic and acidic residues" evidence="7">
    <location>
        <begin position="547"/>
        <end position="566"/>
    </location>
</feature>
<proteinExistence type="inferred from homology"/>
<dbReference type="GO" id="GO:0007112">
    <property type="term" value="P:male meiosis cytokinesis"/>
    <property type="evidence" value="ECO:0007669"/>
    <property type="project" value="UniProtKB-ARBA"/>
</dbReference>
<feature type="region of interest" description="Disordered" evidence="7">
    <location>
        <begin position="542"/>
        <end position="566"/>
    </location>
</feature>
<dbReference type="Gene3D" id="2.60.40.1260">
    <property type="entry name" value="Lamin Tail domain"/>
    <property type="match status" value="1"/>
</dbReference>
<keyword evidence="11" id="KW-1185">Reference proteome</keyword>
<evidence type="ECO:0000259" key="9">
    <source>
        <dbReference type="PROSITE" id="PS51842"/>
    </source>
</evidence>
<feature type="coiled-coil region" evidence="6">
    <location>
        <begin position="43"/>
        <end position="70"/>
    </location>
</feature>
<comment type="subcellular location">
    <subcellularLocation>
        <location evidence="4">Nucleus lamina</location>
    </subcellularLocation>
</comment>
<evidence type="ECO:0000256" key="2">
    <source>
        <dbReference type="ARBA" id="ARBA00023054"/>
    </source>
</evidence>
<feature type="domain" description="LTD" evidence="8">
    <location>
        <begin position="437"/>
        <end position="554"/>
    </location>
</feature>
<feature type="region of interest" description="Disordered" evidence="7">
    <location>
        <begin position="1"/>
        <end position="37"/>
    </location>
</feature>
<dbReference type="Gene3D" id="1.20.5.500">
    <property type="entry name" value="Single helix bin"/>
    <property type="match status" value="1"/>
</dbReference>
<feature type="coiled-coil region" evidence="6">
    <location>
        <begin position="249"/>
        <end position="380"/>
    </location>
</feature>
<dbReference type="PANTHER" id="PTHR45721">
    <property type="entry name" value="LAMIN DM0-RELATED"/>
    <property type="match status" value="1"/>
</dbReference>
<dbReference type="FunFam" id="1.20.5.170:FF:000058">
    <property type="entry name" value="Intermediate filament protein B"/>
    <property type="match status" value="1"/>
</dbReference>